<evidence type="ECO:0000313" key="2">
    <source>
        <dbReference type="Proteomes" id="UP001165960"/>
    </source>
</evidence>
<name>A0ACC2SWK7_9FUNG</name>
<organism evidence="1 2">
    <name type="scientific">Entomophthora muscae</name>
    <dbReference type="NCBI Taxonomy" id="34485"/>
    <lineage>
        <taxon>Eukaryota</taxon>
        <taxon>Fungi</taxon>
        <taxon>Fungi incertae sedis</taxon>
        <taxon>Zoopagomycota</taxon>
        <taxon>Entomophthoromycotina</taxon>
        <taxon>Entomophthoromycetes</taxon>
        <taxon>Entomophthorales</taxon>
        <taxon>Entomophthoraceae</taxon>
        <taxon>Entomophthora</taxon>
    </lineage>
</organism>
<gene>
    <name evidence="1" type="ORF">DSO57_1006945</name>
</gene>
<protein>
    <submittedName>
        <fullName evidence="1">Uncharacterized protein</fullName>
    </submittedName>
</protein>
<comment type="caution">
    <text evidence="1">The sequence shown here is derived from an EMBL/GenBank/DDBJ whole genome shotgun (WGS) entry which is preliminary data.</text>
</comment>
<reference evidence="1" key="1">
    <citation type="submission" date="2022-04" db="EMBL/GenBank/DDBJ databases">
        <title>Genome of the entomopathogenic fungus Entomophthora muscae.</title>
        <authorList>
            <person name="Elya C."/>
            <person name="Lovett B.R."/>
            <person name="Lee E."/>
            <person name="Macias A.M."/>
            <person name="Hajek A.E."/>
            <person name="De Bivort B.L."/>
            <person name="Kasson M.T."/>
            <person name="De Fine Licht H.H."/>
            <person name="Stajich J.E."/>
        </authorList>
    </citation>
    <scope>NUCLEOTIDE SEQUENCE</scope>
    <source>
        <strain evidence="1">Berkeley</strain>
    </source>
</reference>
<evidence type="ECO:0000313" key="1">
    <source>
        <dbReference type="EMBL" id="KAJ9066723.1"/>
    </source>
</evidence>
<accession>A0ACC2SWK7</accession>
<dbReference type="Proteomes" id="UP001165960">
    <property type="component" value="Unassembled WGS sequence"/>
</dbReference>
<sequence length="413" mass="45451">MKQMFFILLVGFGLAQSDEPVDTPVDELEENKLGLSLLGLRRPLTKVAGLARTKPKLNFLDRYIPKKRFRGLSVRQVAQNQSPDTSNVPNAIEHNASSDQPTWGYIAPGAINNKSLVPDQLVLNLIRDSGGSTPHEVTPSRYTPRTGQLENITSSPGSEEDAHRFANYAGMSYCSPQAIRAMNCKACQRLGSGVIVAGIYPGYSLGGGQTVIIVDKRNQEIILAFRGEGNTETWIASNQFTMTSTSFAKDAKVHSGFRQAANSIMLTIIMPVIRALRQYPNYRLIITGHSLGGSVATLTFSELLYRRIAPANKMSLFTYGEPRTGNLAFARWINLQQTHITRVVNENDIVPHINPATLGYVHHSTELYIRSNTSTICSIKQVEDIRCSLGRFPNLSVAANNMAWDVPIGPMAC</sequence>
<proteinExistence type="predicted"/>
<dbReference type="EMBL" id="QTSX02004280">
    <property type="protein sequence ID" value="KAJ9066723.1"/>
    <property type="molecule type" value="Genomic_DNA"/>
</dbReference>
<keyword evidence="2" id="KW-1185">Reference proteome</keyword>